<feature type="region of interest" description="Disordered" evidence="1">
    <location>
        <begin position="156"/>
        <end position="175"/>
    </location>
</feature>
<evidence type="ECO:0000313" key="2">
    <source>
        <dbReference type="EMBL" id="PWJ62050.1"/>
    </source>
</evidence>
<organism evidence="2 3">
    <name type="scientific">Rathayibacter iranicus NCPPB 2253 = VKM Ac-1602</name>
    <dbReference type="NCBI Taxonomy" id="1328868"/>
    <lineage>
        <taxon>Bacteria</taxon>
        <taxon>Bacillati</taxon>
        <taxon>Actinomycetota</taxon>
        <taxon>Actinomycetes</taxon>
        <taxon>Micrococcales</taxon>
        <taxon>Microbacteriaceae</taxon>
        <taxon>Rathayibacter</taxon>
    </lineage>
</organism>
<keyword evidence="3" id="KW-1185">Reference proteome</keyword>
<protein>
    <submittedName>
        <fullName evidence="2">Uncharacterized protein</fullName>
    </submittedName>
</protein>
<evidence type="ECO:0000313" key="3">
    <source>
        <dbReference type="Proteomes" id="UP000245674"/>
    </source>
</evidence>
<dbReference type="EMBL" id="QGDV01000013">
    <property type="protein sequence ID" value="PWJ62050.1"/>
    <property type="molecule type" value="Genomic_DNA"/>
</dbReference>
<accession>A0ABX5LDE2</accession>
<dbReference type="Proteomes" id="UP000245674">
    <property type="component" value="Unassembled WGS sequence"/>
</dbReference>
<name>A0ABX5LDE2_9MICO</name>
<sequence length="261" mass="27799">MTWDSRLFSVRQPAYCVGGNETEQVQYDVSGDGRASLEVPEGTSELVFRIETIDLYPNDNLSDVKQSAIALQDLDELRTESWADELQRVECSPWGVEASVSWICYRGAIVPALTSVVSVGPSDAPAGSTIKLNHADVVNAPQLVQPLDKTFEPGRDAAATKARPDVLEDSSATSIESTSSSGIREVIITLSEPLAAGDRLDFANAVEVSDSEPTAYSTFVPRMAVLPAESTAGMRMTGKLASIPLTGAGMQESIYLAAPTA</sequence>
<proteinExistence type="predicted"/>
<gene>
    <name evidence="2" type="ORF">B0H03_11373</name>
</gene>
<comment type="caution">
    <text evidence="2">The sequence shown here is derived from an EMBL/GenBank/DDBJ whole genome shotgun (WGS) entry which is preliminary data.</text>
</comment>
<evidence type="ECO:0000256" key="1">
    <source>
        <dbReference type="SAM" id="MobiDB-lite"/>
    </source>
</evidence>
<reference evidence="2 3" key="1">
    <citation type="submission" date="2018-03" db="EMBL/GenBank/DDBJ databases">
        <title>Genomic Encyclopedia of Type Strains, Phase III (KMG-III): the genomes of soil and plant-associated and newly described type strains.</title>
        <authorList>
            <person name="Whitman W."/>
        </authorList>
    </citation>
    <scope>NUCLEOTIDE SEQUENCE [LARGE SCALE GENOMIC DNA]</scope>
    <source>
        <strain evidence="2 3">VKM Ac-1602</strain>
    </source>
</reference>